<dbReference type="EMBL" id="BAABBE010000104">
    <property type="protein sequence ID" value="GAA3690886.1"/>
    <property type="molecule type" value="Genomic_DNA"/>
</dbReference>
<sequence length="63" mass="7206">MAFTFMLNAIRLLRRRQDNSYRQPAVHQRRPCPDATTIKLCPADPIDLVSDTRAVVSCEPGHR</sequence>
<reference evidence="2" key="1">
    <citation type="journal article" date="2019" name="Int. J. Syst. Evol. Microbiol.">
        <title>The Global Catalogue of Microorganisms (GCM) 10K type strain sequencing project: providing services to taxonomists for standard genome sequencing and annotation.</title>
        <authorList>
            <consortium name="The Broad Institute Genomics Platform"/>
            <consortium name="The Broad Institute Genome Sequencing Center for Infectious Disease"/>
            <person name="Wu L."/>
            <person name="Ma J."/>
        </authorList>
    </citation>
    <scope>NUCLEOTIDE SEQUENCE [LARGE SCALE GENOMIC DNA]</scope>
    <source>
        <strain evidence="2">JCM 17494</strain>
    </source>
</reference>
<proteinExistence type="predicted"/>
<protein>
    <submittedName>
        <fullName evidence="1">Uncharacterized protein</fullName>
    </submittedName>
</protein>
<gene>
    <name evidence="1" type="ORF">GCM10022267_91470</name>
</gene>
<name>A0ABP7CM35_9PSEU</name>
<organism evidence="1 2">
    <name type="scientific">Lentzea roselyniae</name>
    <dbReference type="NCBI Taxonomy" id="531940"/>
    <lineage>
        <taxon>Bacteria</taxon>
        <taxon>Bacillati</taxon>
        <taxon>Actinomycetota</taxon>
        <taxon>Actinomycetes</taxon>
        <taxon>Pseudonocardiales</taxon>
        <taxon>Pseudonocardiaceae</taxon>
        <taxon>Lentzea</taxon>
    </lineage>
</organism>
<evidence type="ECO:0000313" key="2">
    <source>
        <dbReference type="Proteomes" id="UP001500711"/>
    </source>
</evidence>
<dbReference type="Proteomes" id="UP001500711">
    <property type="component" value="Unassembled WGS sequence"/>
</dbReference>
<comment type="caution">
    <text evidence="1">The sequence shown here is derived from an EMBL/GenBank/DDBJ whole genome shotgun (WGS) entry which is preliminary data.</text>
</comment>
<keyword evidence="2" id="KW-1185">Reference proteome</keyword>
<evidence type="ECO:0000313" key="1">
    <source>
        <dbReference type="EMBL" id="GAA3690886.1"/>
    </source>
</evidence>
<accession>A0ABP7CM35</accession>